<feature type="domain" description="Cep57 centrosome microtubule-binding" evidence="6">
    <location>
        <begin position="871"/>
        <end position="947"/>
    </location>
</feature>
<dbReference type="Pfam" id="PF06657">
    <property type="entry name" value="Cep57_MT_bd"/>
    <property type="match status" value="1"/>
</dbReference>
<evidence type="ECO:0000259" key="6">
    <source>
        <dbReference type="Pfam" id="PF06657"/>
    </source>
</evidence>
<dbReference type="InterPro" id="IPR051756">
    <property type="entry name" value="Centrosomal_MT-associated"/>
</dbReference>
<feature type="compositionally biased region" description="Basic and acidic residues" evidence="5">
    <location>
        <begin position="1"/>
        <end position="19"/>
    </location>
</feature>
<keyword evidence="3" id="KW-0206">Cytoskeleton</keyword>
<evidence type="ECO:0000256" key="5">
    <source>
        <dbReference type="SAM" id="MobiDB-lite"/>
    </source>
</evidence>
<dbReference type="InterPro" id="IPR024957">
    <property type="entry name" value="Cep57_MT-bd_dom"/>
</dbReference>
<dbReference type="GO" id="GO:0008017">
    <property type="term" value="F:microtubule binding"/>
    <property type="evidence" value="ECO:0007669"/>
    <property type="project" value="InterPro"/>
</dbReference>
<evidence type="ECO:0000313" key="9">
    <source>
        <dbReference type="Proteomes" id="UP000829685"/>
    </source>
</evidence>
<dbReference type="Proteomes" id="UP000829685">
    <property type="component" value="Unassembled WGS sequence"/>
</dbReference>
<dbReference type="Pfam" id="PF14197">
    <property type="entry name" value="Cep57_CLD_2"/>
    <property type="match status" value="1"/>
</dbReference>
<sequence length="982" mass="110891">MESRNRYQSRILREMHQNRENPFNSPPSSTGSHGTVTVTSDLSVGPQGESTRRYDDSIMLPGFSNKQATARGTHPQSSPNKVNTSAIGRDFPEWKGWNTNEHTDDIYNVTGDYENQAKENIPPSSSTVNSPSQIDVRKAAQGTFGTRAHMQARVDDYSDHSDHSGSILGRRQPGSASRKHAGWKPQRGNVTSLIQTLKAAQAAKESTPKRSSPKHDDRTPSANRQPHVSNIHISPTTPNQTARSFFLPNLEHVNDLVSGVLRLSSLKNGIPVFVKHGKVHDREAHNLPDDHAALDAIDIPKDEQQIFVSLDKIREEIQALQAHDDQVTRQAEQLQEEVYELQSHMAKSRSRKDSAMGSDSESSMVDYLNGQKSQLEEKVATLQAKLDKANRKISINEIHTESYVTERDEALRSTTVYLERISNLQAELDSTRHELKAARGGTAGKGLVDDEIKSLREENISLRSQYKTMLDENQSLRSHNGLLTQENTELRQEIKRLQRLLGATEDDRNLLHRELEEVAEEKRVLREDHLSLERHNERFYNDNKSLQQKVTLLERRVHDLQENNTQMHQVFDTASNKTKPVKVTRIIEPTTARSRSTFSEVSAKSTTEQLDTQAREDFTQQIDLTQGSDFDVLPKEEMNRLREALRKAQADNNQQTVTEDYLEERTGADYTEDASQSLPPPFIPSPRHEASKTSEFVAGKRQPSGILKNAQALRSLPDQDTGRFSVKSAMSGMSVPSQTTRSEISLNRRHSDSVRFDLDLDDNMTSALFIDDITLDKRARVTQKEKEKDVTRTRVEPQKPIRALSADAKRVLDSLCDDHDCRNCVMCVRINSHLHESEAQAGSNKKKTIIVQKPIPVTDRVPNPTTSDADHTMRPLQQPGLALATVMKMLQDELAHFRSSVARKRAQLVKLDPSFGQRQRKQLHAEIARLTRLEEMKSDQIYRLNDVLEGQKQGGQQMSQTEVEITIDSILAVDDTWDGILD</sequence>
<keyword evidence="9" id="KW-1185">Reference proteome</keyword>
<evidence type="ECO:0000256" key="4">
    <source>
        <dbReference type="SAM" id="Coils"/>
    </source>
</evidence>
<dbReference type="GO" id="GO:0005815">
    <property type="term" value="C:microtubule organizing center"/>
    <property type="evidence" value="ECO:0007669"/>
    <property type="project" value="UniProtKB-SubCell"/>
</dbReference>
<evidence type="ECO:0000256" key="1">
    <source>
        <dbReference type="ARBA" id="ARBA00004267"/>
    </source>
</evidence>
<evidence type="ECO:0000256" key="2">
    <source>
        <dbReference type="ARBA" id="ARBA00022490"/>
    </source>
</evidence>
<dbReference type="AlphaFoldDB" id="A0A9P9WK75"/>
<feature type="domain" description="PPC89 centrosome localisation" evidence="7">
    <location>
        <begin position="375"/>
        <end position="438"/>
    </location>
</feature>
<keyword evidence="2" id="KW-0963">Cytoplasm</keyword>
<name>A0A9P9WK75_9PEZI</name>
<protein>
    <recommendedName>
        <fullName evidence="10">Rhoptry protein</fullName>
    </recommendedName>
</protein>
<reference evidence="8" key="1">
    <citation type="submission" date="2021-03" db="EMBL/GenBank/DDBJ databases">
        <title>Revisited historic fungal species revealed as producer of novel bioactive compounds through whole genome sequencing and comparative genomics.</title>
        <authorList>
            <person name="Vignolle G.A."/>
            <person name="Hochenegger N."/>
            <person name="Mach R.L."/>
            <person name="Mach-Aigner A.R."/>
            <person name="Javad Rahimi M."/>
            <person name="Salim K.A."/>
            <person name="Chan C.M."/>
            <person name="Lim L.B.L."/>
            <person name="Cai F."/>
            <person name="Druzhinina I.S."/>
            <person name="U'Ren J.M."/>
            <person name="Derntl C."/>
        </authorList>
    </citation>
    <scope>NUCLEOTIDE SEQUENCE</scope>
    <source>
        <strain evidence="8">TUCIM 5799</strain>
    </source>
</reference>
<feature type="region of interest" description="Disordered" evidence="5">
    <location>
        <begin position="343"/>
        <end position="364"/>
    </location>
</feature>
<comment type="caution">
    <text evidence="8">The sequence shown here is derived from an EMBL/GenBank/DDBJ whole genome shotgun (WGS) entry which is preliminary data.</text>
</comment>
<feature type="compositionally biased region" description="Polar residues" evidence="5">
    <location>
        <begin position="220"/>
        <end position="240"/>
    </location>
</feature>
<accession>A0A9P9WK75</accession>
<dbReference type="InterPro" id="IPR025925">
    <property type="entry name" value="PPC89_CLD"/>
</dbReference>
<feature type="compositionally biased region" description="Low complexity" evidence="5">
    <location>
        <begin position="26"/>
        <end position="40"/>
    </location>
</feature>
<evidence type="ECO:0000256" key="3">
    <source>
        <dbReference type="ARBA" id="ARBA00023212"/>
    </source>
</evidence>
<dbReference type="PANTHER" id="PTHR19336">
    <property type="entry name" value="UNCHARACTERIZED DUF1167"/>
    <property type="match status" value="1"/>
</dbReference>
<organism evidence="8 9">
    <name type="scientific">Neoarthrinium moseri</name>
    <dbReference type="NCBI Taxonomy" id="1658444"/>
    <lineage>
        <taxon>Eukaryota</taxon>
        <taxon>Fungi</taxon>
        <taxon>Dikarya</taxon>
        <taxon>Ascomycota</taxon>
        <taxon>Pezizomycotina</taxon>
        <taxon>Sordariomycetes</taxon>
        <taxon>Xylariomycetidae</taxon>
        <taxon>Amphisphaeriales</taxon>
        <taxon>Apiosporaceae</taxon>
        <taxon>Neoarthrinium</taxon>
    </lineage>
</organism>
<evidence type="ECO:0000313" key="8">
    <source>
        <dbReference type="EMBL" id="KAI1867656.1"/>
    </source>
</evidence>
<dbReference type="PANTHER" id="PTHR19336:SF9">
    <property type="entry name" value="SPINDLE POLE BODY PROTEIN PPC89"/>
    <property type="match status" value="1"/>
</dbReference>
<feature type="region of interest" description="Disordered" evidence="5">
    <location>
        <begin position="156"/>
        <end position="240"/>
    </location>
</feature>
<keyword evidence="4" id="KW-0175">Coiled coil</keyword>
<proteinExistence type="predicted"/>
<dbReference type="EMBL" id="JAFIMR010000018">
    <property type="protein sequence ID" value="KAI1867656.1"/>
    <property type="molecule type" value="Genomic_DNA"/>
</dbReference>
<feature type="compositionally biased region" description="Polar residues" evidence="5">
    <location>
        <begin position="64"/>
        <end position="86"/>
    </location>
</feature>
<feature type="coiled-coil region" evidence="4">
    <location>
        <begin position="421"/>
        <end position="563"/>
    </location>
</feature>
<evidence type="ECO:0000259" key="7">
    <source>
        <dbReference type="Pfam" id="PF14197"/>
    </source>
</evidence>
<evidence type="ECO:0008006" key="10">
    <source>
        <dbReference type="Google" id="ProtNLM"/>
    </source>
</evidence>
<feature type="region of interest" description="Disordered" evidence="5">
    <location>
        <begin position="1"/>
        <end position="86"/>
    </location>
</feature>
<gene>
    <name evidence="8" type="ORF">JX265_007458</name>
</gene>
<comment type="subcellular location">
    <subcellularLocation>
        <location evidence="1">Cytoplasm</location>
        <location evidence="1">Cytoskeleton</location>
        <location evidence="1">Microtubule organizing center</location>
    </subcellularLocation>
</comment>